<evidence type="ECO:0000313" key="4">
    <source>
        <dbReference type="Proteomes" id="UP000091929"/>
    </source>
</evidence>
<accession>A0A150IXB7</accession>
<dbReference type="PATRIC" id="fig|1706437.3.peg.1527"/>
<evidence type="ECO:0000313" key="2">
    <source>
        <dbReference type="EMBL" id="KYC46978.1"/>
    </source>
</evidence>
<dbReference type="PATRIC" id="fig|1706438.3.peg.1352"/>
<evidence type="ECO:0000313" key="5">
    <source>
        <dbReference type="Proteomes" id="UP000092401"/>
    </source>
</evidence>
<dbReference type="Proteomes" id="UP000092403">
    <property type="component" value="Unassembled WGS sequence"/>
</dbReference>
<evidence type="ECO:0000313" key="1">
    <source>
        <dbReference type="EMBL" id="KYC44880.1"/>
    </source>
</evidence>
<reference evidence="4 5" key="1">
    <citation type="journal article" date="2016" name="ISME J.">
        <title>Chasing the elusive Euryarchaeota class WSA2: genomes reveal a uniquely fastidious methyl-reducing methanogen.</title>
        <authorList>
            <person name="Nobu M.K."/>
            <person name="Narihiro T."/>
            <person name="Kuroda K."/>
            <person name="Mei R."/>
            <person name="Liu W.T."/>
        </authorList>
    </citation>
    <scope>NUCLEOTIDE SEQUENCE [LARGE SCALE GENOMIC DNA]</scope>
    <source>
        <strain evidence="1">B03fssc0709_Meth_Bin005</strain>
        <strain evidence="2">B15fssc0709_Meth_Bin003</strain>
        <strain evidence="3">BMIXfssc0709_Meth_Bin006</strain>
    </source>
</reference>
<dbReference type="Pfam" id="PF01963">
    <property type="entry name" value="TraB_PrgY_gumN"/>
    <property type="match status" value="1"/>
</dbReference>
<dbReference type="InterPro" id="IPR046345">
    <property type="entry name" value="TraB_PrgY-like"/>
</dbReference>
<dbReference type="CDD" id="cd14726">
    <property type="entry name" value="TraB_PrgY-like"/>
    <property type="match status" value="1"/>
</dbReference>
<accession>A0A150IQ05</accession>
<dbReference type="EMBL" id="LNGE01000038">
    <property type="protein sequence ID" value="KYC44880.1"/>
    <property type="molecule type" value="Genomic_DNA"/>
</dbReference>
<dbReference type="Proteomes" id="UP000092401">
    <property type="component" value="Unassembled WGS sequence"/>
</dbReference>
<proteinExistence type="predicted"/>
<comment type="caution">
    <text evidence="2">The sequence shown here is derived from an EMBL/GenBank/DDBJ whole genome shotgun (WGS) entry which is preliminary data.</text>
</comment>
<dbReference type="EMBL" id="LNJC01000030">
    <property type="protein sequence ID" value="KYC49631.1"/>
    <property type="molecule type" value="Genomic_DNA"/>
</dbReference>
<dbReference type="EMBL" id="LNGF01000037">
    <property type="protein sequence ID" value="KYC46978.1"/>
    <property type="molecule type" value="Genomic_DNA"/>
</dbReference>
<dbReference type="AlphaFoldDB" id="A0A150IQ05"/>
<organism evidence="2 4">
    <name type="scientific">Candidatus Methanofastidiosum methylothiophilum</name>
    <dbReference type="NCBI Taxonomy" id="1705564"/>
    <lineage>
        <taxon>Archaea</taxon>
        <taxon>Methanobacteriati</taxon>
        <taxon>Methanobacteriota</taxon>
        <taxon>Stenosarchaea group</taxon>
        <taxon>Candidatus Methanofastidiosia</taxon>
        <taxon>Candidatus Methanofastidiosales</taxon>
        <taxon>Candidatus Methanofastidiosaceae</taxon>
        <taxon>Candidatus Methanofastidiosum</taxon>
    </lineage>
</organism>
<accession>A0A150IIM7</accession>
<dbReference type="PATRIC" id="fig|1706436.3.peg.1356"/>
<gene>
    <name evidence="1" type="ORF">APG10_01335</name>
    <name evidence="2" type="ORF">APG11_01521</name>
    <name evidence="3" type="ORF">APG12_01344</name>
</gene>
<dbReference type="PANTHER" id="PTHR21530">
    <property type="entry name" value="PHEROMONE SHUTDOWN PROTEIN"/>
    <property type="match status" value="1"/>
</dbReference>
<dbReference type="Proteomes" id="UP000091929">
    <property type="component" value="Unassembled WGS sequence"/>
</dbReference>
<dbReference type="PANTHER" id="PTHR21530:SF7">
    <property type="entry name" value="TRAB DOMAIN-CONTAINING PROTEIN"/>
    <property type="match status" value="1"/>
</dbReference>
<evidence type="ECO:0000313" key="3">
    <source>
        <dbReference type="EMBL" id="KYC49631.1"/>
    </source>
</evidence>
<dbReference type="InterPro" id="IPR002816">
    <property type="entry name" value="TraB/PrgY/GumN_fam"/>
</dbReference>
<protein>
    <submittedName>
        <fullName evidence="2">TraB family protein</fullName>
    </submittedName>
</protein>
<name>A0A150IQ05_9EURY</name>
<sequence length="217" mass="25052">MKELLKVGDTTYIIVGTAHVYEKSVIEVREAIREEKPDIVALELDPARLDALLHNDDRKPTLGEMKDFGFRNALLLLFMSYLQKKISSDTGIMAGREMIEAAMEARSLDIPVALIDRDLRITIQRLMEKVGFKEKVMIFKDAVLPDKEYTIDYVYENPMELVSEIKERYPFIYEVLVDERDRFMAENLKRIQKEKVLVIVGAGHVSGIKRYLGESHE</sequence>